<proteinExistence type="predicted"/>
<protein>
    <submittedName>
        <fullName evidence="3">DUF2470 domain-containing protein</fullName>
    </submittedName>
</protein>
<gene>
    <name evidence="3" type="ORF">RNC47_00005</name>
</gene>
<dbReference type="RefSeq" id="WP_311594450.1">
    <property type="nucleotide sequence ID" value="NZ_JAVREM010000001.1"/>
</dbReference>
<evidence type="ECO:0000256" key="1">
    <source>
        <dbReference type="SAM" id="MobiDB-lite"/>
    </source>
</evidence>
<dbReference type="Proteomes" id="UP001183420">
    <property type="component" value="Unassembled WGS sequence"/>
</dbReference>
<dbReference type="InterPro" id="IPR019595">
    <property type="entry name" value="DUF2470"/>
</dbReference>
<feature type="compositionally biased region" description="Low complexity" evidence="1">
    <location>
        <begin position="1"/>
        <end position="13"/>
    </location>
</feature>
<sequence length="274" mass="29183">MIRPGSPRSGTGRRSQEEGQPRPGHDARQPTAAERVRTLVETNASAALTIPDAELGHSVPESRAVSSTGDVLLLVPADSPAARATAFALDDDVTSVMEITDVAPVAVPHRIRGRGWVAGWLTAVPAAERRAAGRLLAERHPAGPVPGPAWTLLRLEVGEAYVDDLWGAAHVEPEEFAAAAADPLAAHEAELLQHLAAAHEGQLRSLCGLLGDRGAGCEAWQGVAPLSLDRHGLRVRFSAGDACFDARFEFPEPVRDVVDLRRAMRQLFETAARP</sequence>
<feature type="compositionally biased region" description="Basic and acidic residues" evidence="1">
    <location>
        <begin position="14"/>
        <end position="31"/>
    </location>
</feature>
<dbReference type="InterPro" id="IPR037119">
    <property type="entry name" value="Haem_oxidase_HugZ-like_sf"/>
</dbReference>
<feature type="domain" description="DUF2470" evidence="2">
    <location>
        <begin position="189"/>
        <end position="265"/>
    </location>
</feature>
<dbReference type="SUPFAM" id="SSF50475">
    <property type="entry name" value="FMN-binding split barrel"/>
    <property type="match status" value="1"/>
</dbReference>
<comment type="caution">
    <text evidence="3">The sequence shown here is derived from an EMBL/GenBank/DDBJ whole genome shotgun (WGS) entry which is preliminary data.</text>
</comment>
<organism evidence="3 4">
    <name type="scientific">Streptomyces millisiae</name>
    <dbReference type="NCBI Taxonomy" id="3075542"/>
    <lineage>
        <taxon>Bacteria</taxon>
        <taxon>Bacillati</taxon>
        <taxon>Actinomycetota</taxon>
        <taxon>Actinomycetes</taxon>
        <taxon>Kitasatosporales</taxon>
        <taxon>Streptomycetaceae</taxon>
        <taxon>Streptomyces</taxon>
    </lineage>
</organism>
<reference evidence="4" key="1">
    <citation type="submission" date="2023-07" db="EMBL/GenBank/DDBJ databases">
        <title>30 novel species of actinomycetes from the DSMZ collection.</title>
        <authorList>
            <person name="Nouioui I."/>
        </authorList>
    </citation>
    <scope>NUCLEOTIDE SEQUENCE [LARGE SCALE GENOMIC DNA]</scope>
    <source>
        <strain evidence="4">DSM 44918</strain>
    </source>
</reference>
<keyword evidence="4" id="KW-1185">Reference proteome</keyword>
<evidence type="ECO:0000259" key="2">
    <source>
        <dbReference type="Pfam" id="PF10615"/>
    </source>
</evidence>
<accession>A0ABU2LGM6</accession>
<dbReference type="Gene3D" id="2.30.110.10">
    <property type="entry name" value="Electron Transport, Fmn-binding Protein, Chain A"/>
    <property type="match status" value="1"/>
</dbReference>
<dbReference type="InterPro" id="IPR012349">
    <property type="entry name" value="Split_barrel_FMN-bd"/>
</dbReference>
<dbReference type="PANTHER" id="PTHR13343:SF24">
    <property type="entry name" value="OS07G0573800 PROTEIN"/>
    <property type="match status" value="1"/>
</dbReference>
<evidence type="ECO:0000313" key="3">
    <source>
        <dbReference type="EMBL" id="MDT0316712.1"/>
    </source>
</evidence>
<dbReference type="Gene3D" id="3.20.180.10">
    <property type="entry name" value="PNP-oxidase-like"/>
    <property type="match status" value="1"/>
</dbReference>
<name>A0ABU2LGM6_9ACTN</name>
<feature type="region of interest" description="Disordered" evidence="1">
    <location>
        <begin position="1"/>
        <end position="31"/>
    </location>
</feature>
<evidence type="ECO:0000313" key="4">
    <source>
        <dbReference type="Proteomes" id="UP001183420"/>
    </source>
</evidence>
<dbReference type="Pfam" id="PF10615">
    <property type="entry name" value="DUF2470"/>
    <property type="match status" value="1"/>
</dbReference>
<dbReference type="PANTHER" id="PTHR13343">
    <property type="entry name" value="CREG1 PROTEIN"/>
    <property type="match status" value="1"/>
</dbReference>
<dbReference type="EMBL" id="JAVREM010000001">
    <property type="protein sequence ID" value="MDT0316712.1"/>
    <property type="molecule type" value="Genomic_DNA"/>
</dbReference>